<evidence type="ECO:0000313" key="2">
    <source>
        <dbReference type="EMBL" id="QHU05815.1"/>
    </source>
</evidence>
<sequence length="536" mass="58912">MPSSNEENNRPKLLVSTDVVLKQRSLKAKEKPRLTQNELELFGNSEKLKGWCQSPKHRNSVNCRVANMQASLNTQTEEIVEIKKMMRAMLPAIKEIRDTGEGGREDMSVIRDTVIKGAEEVKTLLLRRLPEVRPDSYSHYILLYYKTLYTLFRLGCQLIWSLQTSVGSVLSAIPIVGWLLMLCLYLCMFVLLLMLQETGLFFGSFGLLHYFGHNRSIYKVILTVGWRLTVVLGGSLFTHFRRFITPYMEDTFEVMRDESGITRESLGVKLNETMSAVGSFVKNKTDVQVRQIVDDSISATLGRIKPVVNVSGVLAGISEKTGVVASAAASGASAVASGVASGAASGASAVATGASAVASGVASGASSAAEAARAAAARAAAAATGKWFGGGVITLDYFKEFDDINILNGSQLAAFNKSKLGKILVNLQIHMDNTIVNNLNKNKDKKINKTVVNSFEKIVIGILTQGVPYFVKEMNVAIPLYKYVKDNKVQMKNNNEYIDSLCSMDIVKFYEQNKIRGQNKSKTHKKVVNTRKHRTV</sequence>
<name>A0A6C0JJ42_9ZZZZ</name>
<dbReference type="EMBL" id="MN740419">
    <property type="protein sequence ID" value="QHU05815.1"/>
    <property type="molecule type" value="Genomic_DNA"/>
</dbReference>
<accession>A0A6C0JJ42</accession>
<feature type="transmembrane region" description="Helical" evidence="1">
    <location>
        <begin position="137"/>
        <end position="160"/>
    </location>
</feature>
<reference evidence="2" key="1">
    <citation type="journal article" date="2020" name="Nature">
        <title>Giant virus diversity and host interactions through global metagenomics.</title>
        <authorList>
            <person name="Schulz F."/>
            <person name="Roux S."/>
            <person name="Paez-Espino D."/>
            <person name="Jungbluth S."/>
            <person name="Walsh D.A."/>
            <person name="Denef V.J."/>
            <person name="McMahon K.D."/>
            <person name="Konstantinidis K.T."/>
            <person name="Eloe-Fadrosh E.A."/>
            <person name="Kyrpides N.C."/>
            <person name="Woyke T."/>
        </authorList>
    </citation>
    <scope>NUCLEOTIDE SEQUENCE</scope>
    <source>
        <strain evidence="2">GVMAG-M-3300027736-24</strain>
    </source>
</reference>
<feature type="transmembrane region" description="Helical" evidence="1">
    <location>
        <begin position="216"/>
        <end position="237"/>
    </location>
</feature>
<organism evidence="2">
    <name type="scientific">viral metagenome</name>
    <dbReference type="NCBI Taxonomy" id="1070528"/>
    <lineage>
        <taxon>unclassified sequences</taxon>
        <taxon>metagenomes</taxon>
        <taxon>organismal metagenomes</taxon>
    </lineage>
</organism>
<keyword evidence="1" id="KW-1133">Transmembrane helix</keyword>
<proteinExistence type="predicted"/>
<keyword evidence="1" id="KW-0812">Transmembrane</keyword>
<dbReference type="AlphaFoldDB" id="A0A6C0JJ42"/>
<evidence type="ECO:0000256" key="1">
    <source>
        <dbReference type="SAM" id="Phobius"/>
    </source>
</evidence>
<protein>
    <submittedName>
        <fullName evidence="2">Uncharacterized protein</fullName>
    </submittedName>
</protein>
<keyword evidence="1" id="KW-0472">Membrane</keyword>
<feature type="transmembrane region" description="Helical" evidence="1">
    <location>
        <begin position="172"/>
        <end position="195"/>
    </location>
</feature>